<dbReference type="AlphaFoldDB" id="A0A6G0TUG3"/>
<evidence type="ECO:0000313" key="2">
    <source>
        <dbReference type="Proteomes" id="UP000475862"/>
    </source>
</evidence>
<evidence type="ECO:0000313" key="1">
    <source>
        <dbReference type="EMBL" id="KAE9538601.1"/>
    </source>
</evidence>
<accession>A0A6G0TUG3</accession>
<gene>
    <name evidence="1" type="ORF">AGLY_005700</name>
</gene>
<reference evidence="1 2" key="1">
    <citation type="submission" date="2019-08" db="EMBL/GenBank/DDBJ databases">
        <title>The genome of the soybean aphid Biotype 1, its phylome, world population structure and adaptation to the North American continent.</title>
        <authorList>
            <person name="Giordano R."/>
            <person name="Donthu R.K."/>
            <person name="Hernandez A.G."/>
            <person name="Wright C.L."/>
            <person name="Zimin A.V."/>
        </authorList>
    </citation>
    <scope>NUCLEOTIDE SEQUENCE [LARGE SCALE GENOMIC DNA]</scope>
    <source>
        <tissue evidence="1">Whole aphids</tissue>
    </source>
</reference>
<name>A0A6G0TUG3_APHGL</name>
<organism evidence="1 2">
    <name type="scientific">Aphis glycines</name>
    <name type="common">Soybean aphid</name>
    <dbReference type="NCBI Taxonomy" id="307491"/>
    <lineage>
        <taxon>Eukaryota</taxon>
        <taxon>Metazoa</taxon>
        <taxon>Ecdysozoa</taxon>
        <taxon>Arthropoda</taxon>
        <taxon>Hexapoda</taxon>
        <taxon>Insecta</taxon>
        <taxon>Pterygota</taxon>
        <taxon>Neoptera</taxon>
        <taxon>Paraneoptera</taxon>
        <taxon>Hemiptera</taxon>
        <taxon>Sternorrhyncha</taxon>
        <taxon>Aphidomorpha</taxon>
        <taxon>Aphidoidea</taxon>
        <taxon>Aphididae</taxon>
        <taxon>Aphidini</taxon>
        <taxon>Aphis</taxon>
        <taxon>Aphis</taxon>
    </lineage>
</organism>
<dbReference type="OrthoDB" id="10594470at2759"/>
<proteinExistence type="predicted"/>
<protein>
    <submittedName>
        <fullName evidence="1">Uncharacterized protein</fullName>
    </submittedName>
</protein>
<dbReference type="EMBL" id="VYZN01000016">
    <property type="protein sequence ID" value="KAE9538601.1"/>
    <property type="molecule type" value="Genomic_DNA"/>
</dbReference>
<sequence>MFFTSHDLSNFSVSTFPINPVQPVTKIVPFLNVSELYRKKIIPQLLNFSVGAKFVLVCPENPPLVKIIFVTLKKSINSNTNIRQYSTVKECRVYCTRLSRLDFHFTFIDNEYYNTQYKIIDVLPVQAEAVPTRDGICIKKKKVLGTKLGCSQSQEPIAAYWLFLLGRNHVTTMKVFGSSQTVEENHKSIQLKEEQTEKHTIMSSAVIDIQCVLGVNNTYMIIKISIVDTETSATQPRITRAKKLINKVHSKYQVLTLKYQMSERVMRMNSVRLYSNSTIRVFFVLIIYKDSLSYIYIDS</sequence>
<dbReference type="Proteomes" id="UP000475862">
    <property type="component" value="Unassembled WGS sequence"/>
</dbReference>
<comment type="caution">
    <text evidence="1">The sequence shown here is derived from an EMBL/GenBank/DDBJ whole genome shotgun (WGS) entry which is preliminary data.</text>
</comment>
<keyword evidence="2" id="KW-1185">Reference proteome</keyword>